<keyword evidence="2" id="KW-1185">Reference proteome</keyword>
<dbReference type="AlphaFoldDB" id="V5XJ35"/>
<accession>V5XJ35</accession>
<sequence>MHPVVQTLRRERTQDMFLAKFRRIPMRQGVQFPICSPEEMSVVAGLLQTRSVRISLASTIHPSQKATVRTCSGGLDVDWVFSILL</sequence>
<dbReference type="EMBL" id="CP006936">
    <property type="protein sequence ID" value="AHC27776.1"/>
    <property type="molecule type" value="Genomic_DNA"/>
</dbReference>
<gene>
    <name evidence="1" type="ORF">D174_00275</name>
</gene>
<dbReference type="HOGENOM" id="CLU_2509139_0_0_11"/>
<evidence type="ECO:0000313" key="2">
    <source>
        <dbReference type="Proteomes" id="UP000018763"/>
    </source>
</evidence>
<dbReference type="KEGG" id="mne:D174_00275"/>
<reference evidence="1 2" key="1">
    <citation type="journal article" date="2014" name="Genome Announc.">
        <title>Complete Genome Sequence of Sterol-Transforming Mycobacterium neoaurum Strain VKM Ac-1815D.</title>
        <authorList>
            <person name="Shtratnikova V.Y."/>
            <person name="Bragin E.Y."/>
            <person name="Dovbnya D.V."/>
            <person name="Pekov Y.A."/>
            <person name="Schelkunov M.I."/>
            <person name="Strizhov N."/>
            <person name="Ivashina T.V."/>
            <person name="Ashapkin V.V."/>
            <person name="Donova M.V."/>
        </authorList>
    </citation>
    <scope>NUCLEOTIDE SEQUENCE [LARGE SCALE GENOMIC DNA]</scope>
    <source>
        <strain evidence="1 2">VKM Ac-1815D</strain>
    </source>
</reference>
<name>V5XJ35_MYCNE</name>
<proteinExistence type="predicted"/>
<organism evidence="1 2">
    <name type="scientific">Mycolicibacterium neoaurum VKM Ac-1815D</name>
    <dbReference type="NCBI Taxonomy" id="700508"/>
    <lineage>
        <taxon>Bacteria</taxon>
        <taxon>Bacillati</taxon>
        <taxon>Actinomycetota</taxon>
        <taxon>Actinomycetes</taxon>
        <taxon>Mycobacteriales</taxon>
        <taxon>Mycobacteriaceae</taxon>
        <taxon>Mycolicibacterium</taxon>
    </lineage>
</organism>
<dbReference type="Proteomes" id="UP000018763">
    <property type="component" value="Chromosome"/>
</dbReference>
<protein>
    <submittedName>
        <fullName evidence="1">Uncharacterized protein</fullName>
    </submittedName>
</protein>
<evidence type="ECO:0000313" key="1">
    <source>
        <dbReference type="EMBL" id="AHC27776.1"/>
    </source>
</evidence>